<organism evidence="1 2">
    <name type="scientific">Penicillium camemberti (strain FM 013)</name>
    <dbReference type="NCBI Taxonomy" id="1429867"/>
    <lineage>
        <taxon>Eukaryota</taxon>
        <taxon>Fungi</taxon>
        <taxon>Dikarya</taxon>
        <taxon>Ascomycota</taxon>
        <taxon>Pezizomycotina</taxon>
        <taxon>Eurotiomycetes</taxon>
        <taxon>Eurotiomycetidae</taxon>
        <taxon>Eurotiales</taxon>
        <taxon>Aspergillaceae</taxon>
        <taxon>Penicillium</taxon>
    </lineage>
</organism>
<proteinExistence type="predicted"/>
<keyword evidence="2" id="KW-1185">Reference proteome</keyword>
<sequence>MYSHSTSLRLPPFPFRGAVTVTPTNFFGSVRFISAASDYDCVDFNVRSLVGS</sequence>
<dbReference type="AlphaFoldDB" id="A0A0G4NUA5"/>
<gene>
    <name evidence="1" type="ORF">PCAMFM013_S001g000626</name>
</gene>
<accession>A0A0G4NUA5</accession>
<name>A0A0G4NUA5_PENC3</name>
<reference evidence="1 2" key="1">
    <citation type="journal article" date="2014" name="Nat. Commun.">
        <title>Multiple recent horizontal transfers of a large genomic region in cheese making fungi.</title>
        <authorList>
            <person name="Cheeseman K."/>
            <person name="Ropars J."/>
            <person name="Renault P."/>
            <person name="Dupont J."/>
            <person name="Gouzy J."/>
            <person name="Branca A."/>
            <person name="Abraham A.L."/>
            <person name="Ceppi M."/>
            <person name="Conseiller E."/>
            <person name="Debuchy R."/>
            <person name="Malagnac F."/>
            <person name="Goarin A."/>
            <person name="Silar P."/>
            <person name="Lacoste S."/>
            <person name="Sallet E."/>
            <person name="Bensimon A."/>
            <person name="Giraud T."/>
            <person name="Brygoo Y."/>
        </authorList>
    </citation>
    <scope>NUCLEOTIDE SEQUENCE [LARGE SCALE GENOMIC DNA]</scope>
    <source>
        <strain evidence="2">FM 013</strain>
    </source>
</reference>
<evidence type="ECO:0000313" key="2">
    <source>
        <dbReference type="Proteomes" id="UP000053732"/>
    </source>
</evidence>
<evidence type="ECO:0000313" key="1">
    <source>
        <dbReference type="EMBL" id="CRL17666.1"/>
    </source>
</evidence>
<dbReference type="Proteomes" id="UP000053732">
    <property type="component" value="Unassembled WGS sequence"/>
</dbReference>
<protein>
    <submittedName>
        <fullName evidence="1">Str. FM013</fullName>
    </submittedName>
</protein>
<dbReference type="EMBL" id="HG793134">
    <property type="protein sequence ID" value="CRL17666.1"/>
    <property type="molecule type" value="Genomic_DNA"/>
</dbReference>